<dbReference type="PANTHER" id="PTHR42751">
    <property type="entry name" value="SODIUM/HYDROGEN EXCHANGER FAMILY/TRKA DOMAIN PROTEIN"/>
    <property type="match status" value="1"/>
</dbReference>
<keyword evidence="4 7" id="KW-0812">Transmembrane</keyword>
<evidence type="ECO:0000256" key="1">
    <source>
        <dbReference type="ARBA" id="ARBA00004141"/>
    </source>
</evidence>
<sequence length="388" mass="42878">MFLFSSLDPVIILIAVLAILVIVVSVILKKFNQTYIIGYILVGIILGEYGINVVQDKESIHLLGELGVILLLFFIGMEINLIDFLKQWKLAVLGTLSQIGLSVGLVLLIGHYYDWSFARSVVLGFVIALSSSAVVIKLLQDKKLIETKVGKNVLSILLAQDVALVPLLIIISQLGGKTASFENILLMTTGAVIIVFTLIYIYIKKTITLPFSKKIERDHELQVFMAVFLCFGGALVTLIFGLSAALGAFAGGIIMNAAKETDWIHDTLHSFRILFVSFFFISVGLQIDIPFIYQNFWSILIAILVVYITNHLLNSIILKAFSCNWKEALLGGALLAQIGELSFLLSSTAYGLNIIEDFGYNFTISLISLTLIISPFWIGLTEKFTQQK</sequence>
<keyword evidence="10" id="KW-1185">Reference proteome</keyword>
<comment type="similarity">
    <text evidence="2">Belongs to the monovalent cation:proton antiporter 2 (CPA2) transporter (TC 2.A.37) family.</text>
</comment>
<dbReference type="Pfam" id="PF00999">
    <property type="entry name" value="Na_H_Exchanger"/>
    <property type="match status" value="1"/>
</dbReference>
<keyword evidence="5 7" id="KW-1133">Transmembrane helix</keyword>
<feature type="transmembrane region" description="Helical" evidence="7">
    <location>
        <begin position="63"/>
        <end position="82"/>
    </location>
</feature>
<keyword evidence="3" id="KW-0813">Transport</keyword>
<name>A0ABU5ZVU9_9FLAO</name>
<organism evidence="9 10">
    <name type="scientific">Aquimarina gracilis</name>
    <dbReference type="NCBI Taxonomy" id="874422"/>
    <lineage>
        <taxon>Bacteria</taxon>
        <taxon>Pseudomonadati</taxon>
        <taxon>Bacteroidota</taxon>
        <taxon>Flavobacteriia</taxon>
        <taxon>Flavobacteriales</taxon>
        <taxon>Flavobacteriaceae</taxon>
        <taxon>Aquimarina</taxon>
    </lineage>
</organism>
<dbReference type="PANTHER" id="PTHR42751:SF3">
    <property type="entry name" value="SODIUM_GLUTAMATE SYMPORTER"/>
    <property type="match status" value="1"/>
</dbReference>
<feature type="domain" description="Cation/H+ exchanger transmembrane" evidence="8">
    <location>
        <begin position="19"/>
        <end position="378"/>
    </location>
</feature>
<evidence type="ECO:0000313" key="10">
    <source>
        <dbReference type="Proteomes" id="UP001327027"/>
    </source>
</evidence>
<evidence type="ECO:0000256" key="5">
    <source>
        <dbReference type="ARBA" id="ARBA00022989"/>
    </source>
</evidence>
<feature type="transmembrane region" description="Helical" evidence="7">
    <location>
        <begin position="358"/>
        <end position="380"/>
    </location>
</feature>
<evidence type="ECO:0000256" key="2">
    <source>
        <dbReference type="ARBA" id="ARBA00005551"/>
    </source>
</evidence>
<feature type="transmembrane region" description="Helical" evidence="7">
    <location>
        <begin position="223"/>
        <end position="250"/>
    </location>
</feature>
<feature type="transmembrane region" description="Helical" evidence="7">
    <location>
        <begin position="7"/>
        <end position="28"/>
    </location>
</feature>
<feature type="transmembrane region" description="Helical" evidence="7">
    <location>
        <begin position="184"/>
        <end position="203"/>
    </location>
</feature>
<gene>
    <name evidence="9" type="ORF">U6A24_10980</name>
</gene>
<dbReference type="Gene3D" id="1.20.1530.20">
    <property type="match status" value="1"/>
</dbReference>
<dbReference type="InterPro" id="IPR006153">
    <property type="entry name" value="Cation/H_exchanger_TM"/>
</dbReference>
<comment type="subcellular location">
    <subcellularLocation>
        <location evidence="1">Membrane</location>
        <topology evidence="1">Multi-pass membrane protein</topology>
    </subcellularLocation>
</comment>
<dbReference type="Proteomes" id="UP001327027">
    <property type="component" value="Unassembled WGS sequence"/>
</dbReference>
<keyword evidence="6 7" id="KW-0472">Membrane</keyword>
<dbReference type="InterPro" id="IPR038770">
    <property type="entry name" value="Na+/solute_symporter_sf"/>
</dbReference>
<reference evidence="9 10" key="1">
    <citation type="journal article" date="2013" name="Int. J. Syst. Evol. Microbiol.">
        <title>Aquimarina gracilis sp. nov., isolated from the gut microflora of a mussel, Mytilus coruscus, and emended description of Aquimarina spongiae.</title>
        <authorList>
            <person name="Park S.C."/>
            <person name="Choe H.N."/>
            <person name="Baik K.S."/>
            <person name="Seong C.N."/>
        </authorList>
    </citation>
    <scope>NUCLEOTIDE SEQUENCE [LARGE SCALE GENOMIC DNA]</scope>
    <source>
        <strain evidence="9 10">PSC32</strain>
    </source>
</reference>
<feature type="transmembrane region" description="Helical" evidence="7">
    <location>
        <begin position="121"/>
        <end position="140"/>
    </location>
</feature>
<comment type="caution">
    <text evidence="9">The sequence shown here is derived from an EMBL/GenBank/DDBJ whole genome shotgun (WGS) entry which is preliminary data.</text>
</comment>
<evidence type="ECO:0000256" key="6">
    <source>
        <dbReference type="ARBA" id="ARBA00023136"/>
    </source>
</evidence>
<accession>A0ABU5ZVU9</accession>
<dbReference type="EMBL" id="JAYKLX010000005">
    <property type="protein sequence ID" value="MEB3345988.1"/>
    <property type="molecule type" value="Genomic_DNA"/>
</dbReference>
<feature type="transmembrane region" description="Helical" evidence="7">
    <location>
        <begin position="299"/>
        <end position="321"/>
    </location>
</feature>
<feature type="transmembrane region" description="Helical" evidence="7">
    <location>
        <begin position="34"/>
        <end position="51"/>
    </location>
</feature>
<evidence type="ECO:0000256" key="7">
    <source>
        <dbReference type="SAM" id="Phobius"/>
    </source>
</evidence>
<evidence type="ECO:0000313" key="9">
    <source>
        <dbReference type="EMBL" id="MEB3345988.1"/>
    </source>
</evidence>
<evidence type="ECO:0000259" key="8">
    <source>
        <dbReference type="Pfam" id="PF00999"/>
    </source>
</evidence>
<feature type="transmembrane region" description="Helical" evidence="7">
    <location>
        <begin position="88"/>
        <end position="109"/>
    </location>
</feature>
<evidence type="ECO:0000256" key="3">
    <source>
        <dbReference type="ARBA" id="ARBA00022448"/>
    </source>
</evidence>
<evidence type="ECO:0000256" key="4">
    <source>
        <dbReference type="ARBA" id="ARBA00022692"/>
    </source>
</evidence>
<feature type="transmembrane region" description="Helical" evidence="7">
    <location>
        <begin position="271"/>
        <end position="293"/>
    </location>
</feature>
<proteinExistence type="inferred from homology"/>
<dbReference type="RefSeq" id="WP_324180019.1">
    <property type="nucleotide sequence ID" value="NZ_BAABAW010000006.1"/>
</dbReference>
<protein>
    <submittedName>
        <fullName evidence="9">Cation:proton antiporter</fullName>
    </submittedName>
</protein>
<feature type="transmembrane region" description="Helical" evidence="7">
    <location>
        <begin position="328"/>
        <end position="352"/>
    </location>
</feature>
<feature type="transmembrane region" description="Helical" evidence="7">
    <location>
        <begin position="152"/>
        <end position="172"/>
    </location>
</feature>